<name>A0A8K0VVA7_9PLEO</name>
<dbReference type="Proteomes" id="UP000813461">
    <property type="component" value="Unassembled WGS sequence"/>
</dbReference>
<gene>
    <name evidence="3" type="ORF">FB567DRAFT_582327</name>
</gene>
<feature type="signal peptide" evidence="2">
    <location>
        <begin position="1"/>
        <end position="16"/>
    </location>
</feature>
<keyword evidence="2" id="KW-0732">Signal</keyword>
<evidence type="ECO:0008006" key="5">
    <source>
        <dbReference type="Google" id="ProtNLM"/>
    </source>
</evidence>
<comment type="caution">
    <text evidence="3">The sequence shown here is derived from an EMBL/GenBank/DDBJ whole genome shotgun (WGS) entry which is preliminary data.</text>
</comment>
<reference evidence="3" key="1">
    <citation type="journal article" date="2021" name="Nat. Commun.">
        <title>Genetic determinants of endophytism in the Arabidopsis root mycobiome.</title>
        <authorList>
            <person name="Mesny F."/>
            <person name="Miyauchi S."/>
            <person name="Thiergart T."/>
            <person name="Pickel B."/>
            <person name="Atanasova L."/>
            <person name="Karlsson M."/>
            <person name="Huettel B."/>
            <person name="Barry K.W."/>
            <person name="Haridas S."/>
            <person name="Chen C."/>
            <person name="Bauer D."/>
            <person name="Andreopoulos W."/>
            <person name="Pangilinan J."/>
            <person name="LaButti K."/>
            <person name="Riley R."/>
            <person name="Lipzen A."/>
            <person name="Clum A."/>
            <person name="Drula E."/>
            <person name="Henrissat B."/>
            <person name="Kohler A."/>
            <person name="Grigoriev I.V."/>
            <person name="Martin F.M."/>
            <person name="Hacquard S."/>
        </authorList>
    </citation>
    <scope>NUCLEOTIDE SEQUENCE</scope>
    <source>
        <strain evidence="3">MPI-SDFR-AT-0120</strain>
    </source>
</reference>
<evidence type="ECO:0000313" key="4">
    <source>
        <dbReference type="Proteomes" id="UP000813461"/>
    </source>
</evidence>
<protein>
    <recommendedName>
        <fullName evidence="5">EGF-like domain-containing protein</fullName>
    </recommendedName>
</protein>
<dbReference type="OrthoDB" id="291007at2759"/>
<feature type="region of interest" description="Disordered" evidence="1">
    <location>
        <begin position="549"/>
        <end position="576"/>
    </location>
</feature>
<sequence>MKAFVVSALLLRTIDAQGLDLAGLLGGLQSPAPLLVPGPSAPAEADLFPPTPSDTLGTPSFVGASAADTADSGLTDGTDLFAAPLPVGTADVVLEPTTVDDPFGTSAGNGVSFDGQNFVWPTSSAGADAVSGFATAPPAIDDFGSLDTDTLDANPPDIFEDGTEVGSAEPDFSFDDLATATDVFADAPTDITEPDWSIDATPTDDATGALATDDFAFPDFDATGGTFDSGLDAAAATSDDLFALPEATPFADIFGDDIILPGVDSSYSVPLADATASLADLAAPVVTPASGVDAQDASAQAAGFSNGWSGEDTSNYDGQDYGEDDESYDSSPKSDYDSGYEEECPSYCLKGAYDAYPPSYPQPDEYEDDSDYPMIRKVLRSLGRRQSSGRGFAAFQWPSAPKKKYDDECDEEDDVPGWLYKTSGKKPCKPKCPASCYKKPAVKPYPGKPTDDVYGSKPTEVYDPYGSSAVVYGSESTSVYEPYGSESTSVYEPYGSESTSIYEPYASGRPWTYKPDSYDTTETSTSTQTTFVTSVVTWDYPTDYGYSSAEPYPTDYPSESYPSESYPSESYPEDSYGAEYPGKKDYDGETLATICPKQCNPFDPAANKCDITSSCTTTGKGKYYCACRAGFRASAWNEKDFSKQFKFAGQPYVYTAEGVVCDKVCKDQTCTEVLSRPLCQ</sequence>
<dbReference type="AlphaFoldDB" id="A0A8K0VVA7"/>
<dbReference type="EMBL" id="JAGMVJ010000016">
    <property type="protein sequence ID" value="KAH7079606.1"/>
    <property type="molecule type" value="Genomic_DNA"/>
</dbReference>
<evidence type="ECO:0000313" key="3">
    <source>
        <dbReference type="EMBL" id="KAH7079606.1"/>
    </source>
</evidence>
<accession>A0A8K0VVA7</accession>
<evidence type="ECO:0000256" key="1">
    <source>
        <dbReference type="SAM" id="MobiDB-lite"/>
    </source>
</evidence>
<feature type="compositionally biased region" description="Polar residues" evidence="1">
    <location>
        <begin position="306"/>
        <end position="315"/>
    </location>
</feature>
<feature type="compositionally biased region" description="Low complexity" evidence="1">
    <location>
        <begin position="550"/>
        <end position="575"/>
    </location>
</feature>
<feature type="region of interest" description="Disordered" evidence="1">
    <location>
        <begin position="303"/>
        <end position="341"/>
    </location>
</feature>
<keyword evidence="4" id="KW-1185">Reference proteome</keyword>
<evidence type="ECO:0000256" key="2">
    <source>
        <dbReference type="SAM" id="SignalP"/>
    </source>
</evidence>
<organism evidence="3 4">
    <name type="scientific">Paraphoma chrysanthemicola</name>
    <dbReference type="NCBI Taxonomy" id="798071"/>
    <lineage>
        <taxon>Eukaryota</taxon>
        <taxon>Fungi</taxon>
        <taxon>Dikarya</taxon>
        <taxon>Ascomycota</taxon>
        <taxon>Pezizomycotina</taxon>
        <taxon>Dothideomycetes</taxon>
        <taxon>Pleosporomycetidae</taxon>
        <taxon>Pleosporales</taxon>
        <taxon>Pleosporineae</taxon>
        <taxon>Phaeosphaeriaceae</taxon>
        <taxon>Paraphoma</taxon>
    </lineage>
</organism>
<feature type="chain" id="PRO_5035461166" description="EGF-like domain-containing protein" evidence="2">
    <location>
        <begin position="17"/>
        <end position="680"/>
    </location>
</feature>
<proteinExistence type="predicted"/>